<dbReference type="AlphaFoldDB" id="A0AA96V810"/>
<organism evidence="1 2">
    <name type="scientific">Methanolapillus ohkumae</name>
    <dbReference type="NCBI Taxonomy" id="3028298"/>
    <lineage>
        <taxon>Archaea</taxon>
        <taxon>Methanobacteriati</taxon>
        <taxon>Methanobacteriota</taxon>
        <taxon>Stenosarchaea group</taxon>
        <taxon>Methanomicrobia</taxon>
        <taxon>Methanosarcinales</taxon>
        <taxon>Methanosarcinaceae</taxon>
        <taxon>Methanolapillus</taxon>
    </lineage>
</organism>
<gene>
    <name evidence="1" type="ORF">MsAm2_13380</name>
</gene>
<dbReference type="EMBL" id="CP131061">
    <property type="protein sequence ID" value="WNY27536.1"/>
    <property type="molecule type" value="Genomic_DNA"/>
</dbReference>
<sequence>MRKMMKILKIAALVLIPVAIVALVKYHHMNGLCCCGMCSKDKKKKEK</sequence>
<dbReference type="GeneID" id="89228762"/>
<proteinExistence type="predicted"/>
<evidence type="ECO:0000313" key="1">
    <source>
        <dbReference type="EMBL" id="WNY27536.1"/>
    </source>
</evidence>
<evidence type="ECO:0008006" key="3">
    <source>
        <dbReference type="Google" id="ProtNLM"/>
    </source>
</evidence>
<accession>A0AA96V810</accession>
<dbReference type="RefSeq" id="WP_338097500.1">
    <property type="nucleotide sequence ID" value="NZ_CP131061.1"/>
</dbReference>
<reference evidence="1 2" key="1">
    <citation type="submission" date="2023-07" db="EMBL/GenBank/DDBJ databases">
        <title>Closed genome sequence of Methanosarcinaceae archaeon Am2.</title>
        <authorList>
            <person name="Poehlein A."/>
            <person name="Protasov E."/>
            <person name="Platt K."/>
            <person name="Reeh H."/>
            <person name="Daniel R."/>
            <person name="Brune A."/>
        </authorList>
    </citation>
    <scope>NUCLEOTIDE SEQUENCE [LARGE SCALE GENOMIC DNA]</scope>
    <source>
        <strain evidence="1 2">Am2</strain>
    </source>
</reference>
<keyword evidence="2" id="KW-1185">Reference proteome</keyword>
<protein>
    <recommendedName>
        <fullName evidence="3">FeoB-associated Cys-rich membrane protein</fullName>
    </recommendedName>
</protein>
<dbReference type="Proteomes" id="UP001304970">
    <property type="component" value="Chromosome"/>
</dbReference>
<name>A0AA96V810_9EURY</name>
<evidence type="ECO:0000313" key="2">
    <source>
        <dbReference type="Proteomes" id="UP001304970"/>
    </source>
</evidence>